<feature type="compositionally biased region" description="Basic and acidic residues" evidence="1">
    <location>
        <begin position="45"/>
        <end position="57"/>
    </location>
</feature>
<protein>
    <recommendedName>
        <fullName evidence="4">Ribbon-helix-helix domain-containing protein</fullName>
    </recommendedName>
</protein>
<evidence type="ECO:0008006" key="4">
    <source>
        <dbReference type="Google" id="ProtNLM"/>
    </source>
</evidence>
<accession>A0ABU2JZH0</accession>
<comment type="caution">
    <text evidence="2">The sequence shown here is derived from an EMBL/GenBank/DDBJ whole genome shotgun (WGS) entry which is preliminary data.</text>
</comment>
<proteinExistence type="predicted"/>
<feature type="region of interest" description="Disordered" evidence="1">
    <location>
        <begin position="45"/>
        <end position="65"/>
    </location>
</feature>
<dbReference type="RefSeq" id="WP_311670312.1">
    <property type="nucleotide sequence ID" value="NZ_JAVREO010000025.1"/>
</dbReference>
<reference evidence="3" key="1">
    <citation type="submission" date="2023-07" db="EMBL/GenBank/DDBJ databases">
        <title>30 novel species of actinomycetes from the DSMZ collection.</title>
        <authorList>
            <person name="Nouioui I."/>
        </authorList>
    </citation>
    <scope>NUCLEOTIDE SEQUENCE [LARGE SCALE GENOMIC DNA]</scope>
    <source>
        <strain evidence="3">DSM 44915</strain>
    </source>
</reference>
<dbReference type="Proteomes" id="UP001183410">
    <property type="component" value="Unassembled WGS sequence"/>
</dbReference>
<evidence type="ECO:0000313" key="3">
    <source>
        <dbReference type="Proteomes" id="UP001183410"/>
    </source>
</evidence>
<sequence length="65" mass="7292">MPNAEKTPRQTVRIEAELWSRAGEMLGPGQRSAAIRDFLRWLTHETDQLPERPERPGGESAGPPL</sequence>
<evidence type="ECO:0000313" key="2">
    <source>
        <dbReference type="EMBL" id="MDT0270232.1"/>
    </source>
</evidence>
<dbReference type="EMBL" id="JAVREO010000025">
    <property type="protein sequence ID" value="MDT0270232.1"/>
    <property type="molecule type" value="Genomic_DNA"/>
</dbReference>
<organism evidence="2 3">
    <name type="scientific">Streptomyces chisholmiae</name>
    <dbReference type="NCBI Taxonomy" id="3075540"/>
    <lineage>
        <taxon>Bacteria</taxon>
        <taxon>Bacillati</taxon>
        <taxon>Actinomycetota</taxon>
        <taxon>Actinomycetes</taxon>
        <taxon>Kitasatosporales</taxon>
        <taxon>Streptomycetaceae</taxon>
        <taxon>Streptomyces</taxon>
    </lineage>
</organism>
<evidence type="ECO:0000256" key="1">
    <source>
        <dbReference type="SAM" id="MobiDB-lite"/>
    </source>
</evidence>
<gene>
    <name evidence="2" type="ORF">RM844_28575</name>
</gene>
<keyword evidence="3" id="KW-1185">Reference proteome</keyword>
<name>A0ABU2JZH0_9ACTN</name>